<sequence length="237" mass="25351">MTAPLLSVEGVAKSFTMHLLGGLTLPVVENVRFELHPGECVVLGGPSGVGKSSILRMIYGNYAVDRGSILVRDAVDGQMRDLGAGDPRTVLRLRERSIGYVSQFLRAVPRASALEVVADPLVRLGVPREAASQRAAAMLRRLNLPDALFDLPPATFSGGEKQRVNIARGFLTDHPILLLDEPTASLDAANRDVVVAMIREKLADGVAILGIFHDEPVRAAVATRILDVSAFSARKAA</sequence>
<evidence type="ECO:0000256" key="1">
    <source>
        <dbReference type="ARBA" id="ARBA00005417"/>
    </source>
</evidence>
<dbReference type="GO" id="GO:0061693">
    <property type="term" value="F:alpha-D-ribose 1-methylphosphonate 5-triphosphate synthase activity"/>
    <property type="evidence" value="ECO:0007669"/>
    <property type="project" value="UniProtKB-EC"/>
</dbReference>
<dbReference type="SUPFAM" id="SSF52540">
    <property type="entry name" value="P-loop containing nucleoside triphosphate hydrolases"/>
    <property type="match status" value="1"/>
</dbReference>
<dbReference type="GO" id="GO:0016887">
    <property type="term" value="F:ATP hydrolysis activity"/>
    <property type="evidence" value="ECO:0007669"/>
    <property type="project" value="InterPro"/>
</dbReference>
<gene>
    <name evidence="5" type="ORF">GGR05_001361</name>
</gene>
<keyword evidence="2" id="KW-0547">Nucleotide-binding</keyword>
<evidence type="ECO:0000256" key="3">
    <source>
        <dbReference type="ARBA" id="ARBA00022840"/>
    </source>
</evidence>
<name>A0A7W6BUC7_9HYPH</name>
<dbReference type="PANTHER" id="PTHR42798">
    <property type="entry name" value="LIPOPROTEIN-RELEASING SYSTEM ATP-BINDING PROTEIN LOLD"/>
    <property type="match status" value="1"/>
</dbReference>
<keyword evidence="5" id="KW-0808">Transferase</keyword>
<comment type="similarity">
    <text evidence="1">Belongs to the ABC transporter superfamily.</text>
</comment>
<reference evidence="5 6" key="1">
    <citation type="submission" date="2020-08" db="EMBL/GenBank/DDBJ databases">
        <title>Genomic Encyclopedia of Type Strains, Phase IV (KMG-IV): sequencing the most valuable type-strain genomes for metagenomic binning, comparative biology and taxonomic classification.</title>
        <authorList>
            <person name="Goeker M."/>
        </authorList>
    </citation>
    <scope>NUCLEOTIDE SEQUENCE [LARGE SCALE GENOMIC DNA]</scope>
    <source>
        <strain evidence="5 6">DSM 25024</strain>
    </source>
</reference>
<dbReference type="Proteomes" id="UP000531216">
    <property type="component" value="Unassembled WGS sequence"/>
</dbReference>
<dbReference type="Gene3D" id="3.40.50.300">
    <property type="entry name" value="P-loop containing nucleotide triphosphate hydrolases"/>
    <property type="match status" value="1"/>
</dbReference>
<dbReference type="PANTHER" id="PTHR42798:SF7">
    <property type="entry name" value="ALPHA-D-RIBOSE 1-METHYLPHOSPHONATE 5-TRIPHOSPHATE SYNTHASE SUBUNIT PHNL"/>
    <property type="match status" value="1"/>
</dbReference>
<dbReference type="InterPro" id="IPR012701">
    <property type="entry name" value="CP_lyase_PhnL"/>
</dbReference>
<dbReference type="RefSeq" id="WP_090959632.1">
    <property type="nucleotide sequence ID" value="NZ_FOOA01000002.1"/>
</dbReference>
<accession>A0A7W6BUC7</accession>
<proteinExistence type="inferred from homology"/>
<dbReference type="SMART" id="SM00382">
    <property type="entry name" value="AAA"/>
    <property type="match status" value="1"/>
</dbReference>
<dbReference type="PROSITE" id="PS50893">
    <property type="entry name" value="ABC_TRANSPORTER_2"/>
    <property type="match status" value="1"/>
</dbReference>
<dbReference type="PROSITE" id="PS00211">
    <property type="entry name" value="ABC_TRANSPORTER_1"/>
    <property type="match status" value="1"/>
</dbReference>
<evidence type="ECO:0000256" key="2">
    <source>
        <dbReference type="ARBA" id="ARBA00022741"/>
    </source>
</evidence>
<keyword evidence="6" id="KW-1185">Reference proteome</keyword>
<keyword evidence="3" id="KW-0067">ATP-binding</keyword>
<comment type="caution">
    <text evidence="5">The sequence shown here is derived from an EMBL/GenBank/DDBJ whole genome shotgun (WGS) entry which is preliminary data.</text>
</comment>
<feature type="domain" description="ABC transporter" evidence="4">
    <location>
        <begin position="6"/>
        <end position="236"/>
    </location>
</feature>
<evidence type="ECO:0000313" key="5">
    <source>
        <dbReference type="EMBL" id="MBB3935233.1"/>
    </source>
</evidence>
<dbReference type="InterPro" id="IPR017871">
    <property type="entry name" value="ABC_transporter-like_CS"/>
</dbReference>
<evidence type="ECO:0000313" key="6">
    <source>
        <dbReference type="Proteomes" id="UP000531216"/>
    </source>
</evidence>
<dbReference type="InterPro" id="IPR003593">
    <property type="entry name" value="AAA+_ATPase"/>
</dbReference>
<dbReference type="InterPro" id="IPR027417">
    <property type="entry name" value="P-loop_NTPase"/>
</dbReference>
<dbReference type="EC" id="2.7.8.37" evidence="5"/>
<protein>
    <submittedName>
        <fullName evidence="5">Alpha-D-ribose 1-methylphosphonate 5-triphosphate synthase subunit PhnL</fullName>
        <ecNumber evidence="5">2.7.8.37</ecNumber>
    </submittedName>
</protein>
<dbReference type="InterPro" id="IPR003439">
    <property type="entry name" value="ABC_transporter-like_ATP-bd"/>
</dbReference>
<organism evidence="5 6">
    <name type="scientific">Aureimonas phyllosphaerae</name>
    <dbReference type="NCBI Taxonomy" id="1166078"/>
    <lineage>
        <taxon>Bacteria</taxon>
        <taxon>Pseudomonadati</taxon>
        <taxon>Pseudomonadota</taxon>
        <taxon>Alphaproteobacteria</taxon>
        <taxon>Hyphomicrobiales</taxon>
        <taxon>Aurantimonadaceae</taxon>
        <taxon>Aureimonas</taxon>
    </lineage>
</organism>
<dbReference type="EMBL" id="JACIDO010000002">
    <property type="protein sequence ID" value="MBB3935233.1"/>
    <property type="molecule type" value="Genomic_DNA"/>
</dbReference>
<dbReference type="Pfam" id="PF00005">
    <property type="entry name" value="ABC_tran"/>
    <property type="match status" value="1"/>
</dbReference>
<dbReference type="GO" id="GO:0005524">
    <property type="term" value="F:ATP binding"/>
    <property type="evidence" value="ECO:0007669"/>
    <property type="project" value="UniProtKB-KW"/>
</dbReference>
<dbReference type="AlphaFoldDB" id="A0A7W6BUC7"/>
<dbReference type="OrthoDB" id="9802264at2"/>
<dbReference type="NCBIfam" id="TIGR02324">
    <property type="entry name" value="CP_lyasePhnL"/>
    <property type="match status" value="1"/>
</dbReference>
<evidence type="ECO:0000259" key="4">
    <source>
        <dbReference type="PROSITE" id="PS50893"/>
    </source>
</evidence>